<evidence type="ECO:0000256" key="12">
    <source>
        <dbReference type="RuleBase" id="RU004462"/>
    </source>
</evidence>
<evidence type="ECO:0000256" key="2">
    <source>
        <dbReference type="ARBA" id="ARBA00009685"/>
    </source>
</evidence>
<feature type="binding site" description="in other chain" evidence="10">
    <location>
        <position position="300"/>
    </location>
    <ligand>
        <name>L-methionine</name>
        <dbReference type="ChEBI" id="CHEBI:57844"/>
        <note>ligand shared between two neighboring subunits</note>
    </ligand>
</feature>
<dbReference type="PROSITE" id="PS00377">
    <property type="entry name" value="ADOMET_SYNTHASE_2"/>
    <property type="match status" value="1"/>
</dbReference>
<name>A0A844YCT7_9SPHN</name>
<feature type="compositionally biased region" description="Polar residues" evidence="13">
    <location>
        <begin position="1"/>
        <end position="12"/>
    </location>
</feature>
<evidence type="ECO:0000256" key="13">
    <source>
        <dbReference type="SAM" id="MobiDB-lite"/>
    </source>
</evidence>
<dbReference type="OrthoDB" id="9801686at2"/>
<gene>
    <name evidence="10" type="primary">metK</name>
    <name evidence="17" type="ORF">GRI48_07530</name>
</gene>
<evidence type="ECO:0000256" key="5">
    <source>
        <dbReference type="ARBA" id="ARBA00022723"/>
    </source>
</evidence>
<evidence type="ECO:0000313" key="17">
    <source>
        <dbReference type="EMBL" id="MXO62856.1"/>
    </source>
</evidence>
<comment type="catalytic activity">
    <reaction evidence="10">
        <text>L-methionine + ATP + H2O = S-adenosyl-L-methionine + phosphate + diphosphate</text>
        <dbReference type="Rhea" id="RHEA:21080"/>
        <dbReference type="ChEBI" id="CHEBI:15377"/>
        <dbReference type="ChEBI" id="CHEBI:30616"/>
        <dbReference type="ChEBI" id="CHEBI:33019"/>
        <dbReference type="ChEBI" id="CHEBI:43474"/>
        <dbReference type="ChEBI" id="CHEBI:57844"/>
        <dbReference type="ChEBI" id="CHEBI:59789"/>
        <dbReference type="EC" id="2.5.1.6"/>
    </reaction>
</comment>
<comment type="subcellular location">
    <subcellularLocation>
        <location evidence="10 11">Cytoplasm</location>
    </subcellularLocation>
</comment>
<comment type="function">
    <text evidence="10">Catalyzes the formation of S-adenosylmethionine (AdoMet) from methionine and ATP. The overall synthetic reaction is composed of two sequential steps, AdoMet formation and the subsequent tripolyphosphate hydrolysis which occurs prior to release of AdoMet from the enzyme.</text>
</comment>
<dbReference type="GO" id="GO:0004478">
    <property type="term" value="F:methionine adenosyltransferase activity"/>
    <property type="evidence" value="ECO:0007669"/>
    <property type="project" value="UniProtKB-UniRule"/>
</dbReference>
<reference evidence="17 18" key="1">
    <citation type="submission" date="2019-12" db="EMBL/GenBank/DDBJ databases">
        <title>Genomic-based taxomic classification of the family Erythrobacteraceae.</title>
        <authorList>
            <person name="Xu L."/>
        </authorList>
    </citation>
    <scope>NUCLEOTIDE SEQUENCE [LARGE SCALE GENOMIC DNA]</scope>
    <source>
        <strain evidence="17 18">MCCC 1A09965</strain>
    </source>
</reference>
<dbReference type="PANTHER" id="PTHR11964">
    <property type="entry name" value="S-ADENOSYLMETHIONINE SYNTHETASE"/>
    <property type="match status" value="1"/>
</dbReference>
<evidence type="ECO:0000256" key="1">
    <source>
        <dbReference type="ARBA" id="ARBA00005224"/>
    </source>
</evidence>
<comment type="cofactor">
    <cofactor evidence="10">
        <name>Mg(2+)</name>
        <dbReference type="ChEBI" id="CHEBI:18420"/>
    </cofactor>
    <text evidence="10">Binds 2 divalent ions per subunit.</text>
</comment>
<comment type="pathway">
    <text evidence="1 10">Amino-acid biosynthesis; S-adenosyl-L-methionine biosynthesis; S-adenosyl-L-methionine from L-methionine: step 1/1.</text>
</comment>
<keyword evidence="10" id="KW-0963">Cytoplasm</keyword>
<dbReference type="EC" id="2.5.1.6" evidence="10"/>
<keyword evidence="18" id="KW-1185">Reference proteome</keyword>
<protein>
    <recommendedName>
        <fullName evidence="10">S-adenosylmethionine synthase</fullName>
        <shortName evidence="10">AdoMet synthase</shortName>
        <ecNumber evidence="10">2.5.1.6</ecNumber>
    </recommendedName>
    <alternativeName>
        <fullName evidence="10">MAT</fullName>
    </alternativeName>
    <alternativeName>
        <fullName evidence="10">Methionine adenosyltransferase</fullName>
    </alternativeName>
</protein>
<keyword evidence="9 10" id="KW-0630">Potassium</keyword>
<keyword evidence="8 10" id="KW-0460">Magnesium</keyword>
<feature type="binding site" description="in other chain" evidence="10">
    <location>
        <begin position="275"/>
        <end position="276"/>
    </location>
    <ligand>
        <name>ATP</name>
        <dbReference type="ChEBI" id="CHEBI:30616"/>
        <note>ligand shared between two neighboring subunits</note>
    </ligand>
</feature>
<dbReference type="GO" id="GO:0005524">
    <property type="term" value="F:ATP binding"/>
    <property type="evidence" value="ECO:0007669"/>
    <property type="project" value="UniProtKB-UniRule"/>
</dbReference>
<sequence>MRSDYLFTSESVSEGHPDKVSDQISDAIVDLMLAKDPESRVACETMTTTQRVILSGEIRCAPMYDADKPEWAENGGWAPGAKEEIEKAVRRTVREIGYEQDGFHWQTLTFENHLHGQSMHIAQGVDAGSEGSNKDEGAGDQGIMFGFACDETPDLMPATLDYSHKILARLAADRKSGAAPFLEPDAKSQVTLRFEDGKPVEATAIVVSTQHKRGYCETGEYADPAKYAELRDYVKGVVTEILPDGWLSERTEWHINPTGAFEIGGPDGDAGLTGRKIIVDTYGGAAPHGGGAFSGKDPTKVDRSAAYIARYLAKNIVAAGLAKRCTIQLAYAIGVSKPLSLYVDTHGTAAEGVTDEGLEKAIGSIGALRGLTPRGIRTHLGLNKPIYRQSAAYGHFGRQAEGELFPWERTDLVDELKAAIG</sequence>
<dbReference type="Proteomes" id="UP000445582">
    <property type="component" value="Unassembled WGS sequence"/>
</dbReference>
<feature type="binding site" evidence="10">
    <location>
        <position position="44"/>
    </location>
    <ligand>
        <name>K(+)</name>
        <dbReference type="ChEBI" id="CHEBI:29103"/>
    </ligand>
</feature>
<feature type="domain" description="S-adenosylmethionine synthetase N-terminal" evidence="14">
    <location>
        <begin position="5"/>
        <end position="118"/>
    </location>
</feature>
<feature type="binding site" description="in other chain" evidence="10">
    <location>
        <position position="117"/>
    </location>
    <ligand>
        <name>L-methionine</name>
        <dbReference type="ChEBI" id="CHEBI:57844"/>
        <note>ligand shared between two neighboring subunits</note>
    </ligand>
</feature>
<feature type="binding site" evidence="10">
    <location>
        <position position="296"/>
    </location>
    <ligand>
        <name>ATP</name>
        <dbReference type="ChEBI" id="CHEBI:30616"/>
        <note>ligand shared between two neighboring subunits</note>
    </ligand>
</feature>
<dbReference type="InterPro" id="IPR022631">
    <property type="entry name" value="ADOMET_SYNTHASE_CS"/>
</dbReference>
<evidence type="ECO:0000313" key="18">
    <source>
        <dbReference type="Proteomes" id="UP000445582"/>
    </source>
</evidence>
<evidence type="ECO:0000256" key="10">
    <source>
        <dbReference type="HAMAP-Rule" id="MF_00086"/>
    </source>
</evidence>
<dbReference type="NCBIfam" id="TIGR01034">
    <property type="entry name" value="metK"/>
    <property type="match status" value="1"/>
</dbReference>
<feature type="binding site" evidence="10">
    <location>
        <position position="269"/>
    </location>
    <ligand>
        <name>L-methionine</name>
        <dbReference type="ChEBI" id="CHEBI:57844"/>
        <note>ligand shared between two neighboring subunits</note>
    </ligand>
</feature>
<comment type="caution">
    <text evidence="10">Lacks conserved residue(s) required for the propagation of feature annotation.</text>
</comment>
<comment type="similarity">
    <text evidence="2 10 12">Belongs to the AdoMet synthase family.</text>
</comment>
<dbReference type="UniPathway" id="UPA00315">
    <property type="reaction ID" value="UER00080"/>
</dbReference>
<feature type="region of interest" description="Disordered" evidence="13">
    <location>
        <begin position="1"/>
        <end position="20"/>
    </location>
</feature>
<evidence type="ECO:0000259" key="15">
    <source>
        <dbReference type="Pfam" id="PF02772"/>
    </source>
</evidence>
<dbReference type="GO" id="GO:0000287">
    <property type="term" value="F:magnesium ion binding"/>
    <property type="evidence" value="ECO:0007669"/>
    <property type="project" value="UniProtKB-UniRule"/>
</dbReference>
<keyword evidence="3 10" id="KW-0554">One-carbon metabolism</keyword>
<feature type="binding site" description="in other chain" evidence="10">
    <location>
        <position position="57"/>
    </location>
    <ligand>
        <name>L-methionine</name>
        <dbReference type="ChEBI" id="CHEBI:57844"/>
        <note>ligand shared between two neighboring subunits</note>
    </ligand>
</feature>
<feature type="region of interest" description="Flexible loop" evidence="10">
    <location>
        <begin position="117"/>
        <end position="127"/>
    </location>
</feature>
<evidence type="ECO:0000256" key="4">
    <source>
        <dbReference type="ARBA" id="ARBA00022679"/>
    </source>
</evidence>
<dbReference type="AlphaFoldDB" id="A0A844YCT7"/>
<dbReference type="Pfam" id="PF00438">
    <property type="entry name" value="S-AdoMet_synt_N"/>
    <property type="match status" value="1"/>
</dbReference>
<dbReference type="GO" id="GO:0005737">
    <property type="term" value="C:cytoplasm"/>
    <property type="evidence" value="ECO:0007669"/>
    <property type="project" value="UniProtKB-SubCell"/>
</dbReference>
<dbReference type="Gene3D" id="3.30.300.10">
    <property type="match status" value="3"/>
</dbReference>
<feature type="binding site" description="in other chain" evidence="10">
    <location>
        <begin position="185"/>
        <end position="187"/>
    </location>
    <ligand>
        <name>ATP</name>
        <dbReference type="ChEBI" id="CHEBI:30616"/>
        <note>ligand shared between two neighboring subunits</note>
    </ligand>
</feature>
<dbReference type="InterPro" id="IPR022630">
    <property type="entry name" value="S-AdoMet_synt_C"/>
</dbReference>
<dbReference type="GO" id="GO:0006730">
    <property type="term" value="P:one-carbon metabolic process"/>
    <property type="evidence" value="ECO:0007669"/>
    <property type="project" value="UniProtKB-KW"/>
</dbReference>
<comment type="subunit">
    <text evidence="10">Homotetramer; dimer of dimers.</text>
</comment>
<keyword evidence="6 10" id="KW-0547">Nucleotide-binding</keyword>
<dbReference type="InterPro" id="IPR022629">
    <property type="entry name" value="S-AdoMet_synt_central"/>
</dbReference>
<accession>A0A844YCT7</accession>
<dbReference type="InterPro" id="IPR002133">
    <property type="entry name" value="S-AdoMet_synthetase"/>
</dbReference>
<dbReference type="Pfam" id="PF02772">
    <property type="entry name" value="S-AdoMet_synt_M"/>
    <property type="match status" value="1"/>
</dbReference>
<dbReference type="HAMAP" id="MF_00086">
    <property type="entry name" value="S_AdoMet_synth1"/>
    <property type="match status" value="1"/>
</dbReference>
<dbReference type="InterPro" id="IPR022636">
    <property type="entry name" value="S-AdoMet_synthetase_sfam"/>
</dbReference>
<keyword evidence="5 10" id="KW-0479">Metal-binding</keyword>
<evidence type="ECO:0000256" key="9">
    <source>
        <dbReference type="ARBA" id="ARBA00022958"/>
    </source>
</evidence>
<evidence type="ECO:0000256" key="7">
    <source>
        <dbReference type="ARBA" id="ARBA00022840"/>
    </source>
</evidence>
<feature type="domain" description="S-adenosylmethionine synthetase C-terminal" evidence="16">
    <location>
        <begin position="263"/>
        <end position="409"/>
    </location>
</feature>
<dbReference type="Pfam" id="PF02773">
    <property type="entry name" value="S-AdoMet_synt_C"/>
    <property type="match status" value="1"/>
</dbReference>
<evidence type="ECO:0000259" key="14">
    <source>
        <dbReference type="Pfam" id="PF00438"/>
    </source>
</evidence>
<evidence type="ECO:0000259" key="16">
    <source>
        <dbReference type="Pfam" id="PF02773"/>
    </source>
</evidence>
<feature type="binding site" evidence="10">
    <location>
        <position position="18"/>
    </location>
    <ligand>
        <name>Mg(2+)</name>
        <dbReference type="ChEBI" id="CHEBI:18420"/>
    </ligand>
</feature>
<comment type="cofactor">
    <cofactor evidence="10">
        <name>K(+)</name>
        <dbReference type="ChEBI" id="CHEBI:29103"/>
    </cofactor>
    <text evidence="10">Binds 1 potassium ion per subunit.</text>
</comment>
<dbReference type="PROSITE" id="PS00376">
    <property type="entry name" value="ADOMET_SYNTHASE_1"/>
    <property type="match status" value="1"/>
</dbReference>
<feature type="binding site" evidence="10">
    <location>
        <position position="292"/>
    </location>
    <ligand>
        <name>ATP</name>
        <dbReference type="ChEBI" id="CHEBI:30616"/>
        <note>ligand shared between two neighboring subunits</note>
    </ligand>
</feature>
<feature type="binding site" description="in other chain" evidence="10">
    <location>
        <position position="16"/>
    </location>
    <ligand>
        <name>ATP</name>
        <dbReference type="ChEBI" id="CHEBI:30616"/>
        <note>ligand shared between two neighboring subunits</note>
    </ligand>
</feature>
<dbReference type="RefSeq" id="WP_160673502.1">
    <property type="nucleotide sequence ID" value="NZ_WTYN01000001.1"/>
</dbReference>
<comment type="caution">
    <text evidence="17">The sequence shown here is derived from an EMBL/GenBank/DDBJ whole genome shotgun (WGS) entry which is preliminary data.</text>
</comment>
<dbReference type="EMBL" id="WTYN01000001">
    <property type="protein sequence ID" value="MXO62856.1"/>
    <property type="molecule type" value="Genomic_DNA"/>
</dbReference>
<feature type="domain" description="S-adenosylmethionine synthetase central" evidence="15">
    <location>
        <begin position="136"/>
        <end position="261"/>
    </location>
</feature>
<dbReference type="GO" id="GO:0006556">
    <property type="term" value="P:S-adenosylmethionine biosynthetic process"/>
    <property type="evidence" value="ECO:0007669"/>
    <property type="project" value="UniProtKB-UniRule"/>
</dbReference>
<dbReference type="CDD" id="cd18079">
    <property type="entry name" value="S-AdoMet_synt"/>
    <property type="match status" value="1"/>
</dbReference>
<evidence type="ECO:0000256" key="6">
    <source>
        <dbReference type="ARBA" id="ARBA00022741"/>
    </source>
</evidence>
<keyword evidence="7 10" id="KW-0067">ATP-binding</keyword>
<keyword evidence="4 10" id="KW-0808">Transferase</keyword>
<proteinExistence type="inferred from homology"/>
<dbReference type="SUPFAM" id="SSF55973">
    <property type="entry name" value="S-adenosylmethionine synthetase"/>
    <property type="match status" value="3"/>
</dbReference>
<dbReference type="PIRSF" id="PIRSF000497">
    <property type="entry name" value="MAT"/>
    <property type="match status" value="1"/>
</dbReference>
<dbReference type="InterPro" id="IPR022628">
    <property type="entry name" value="S-AdoMet_synt_N"/>
</dbReference>
<evidence type="ECO:0000256" key="11">
    <source>
        <dbReference type="RuleBase" id="RU000542"/>
    </source>
</evidence>
<evidence type="ECO:0000256" key="3">
    <source>
        <dbReference type="ARBA" id="ARBA00022563"/>
    </source>
</evidence>
<organism evidence="17 18">
    <name type="scientific">Qipengyuania oceanensis</name>
    <dbReference type="NCBI Taxonomy" id="1463597"/>
    <lineage>
        <taxon>Bacteria</taxon>
        <taxon>Pseudomonadati</taxon>
        <taxon>Pseudomonadota</taxon>
        <taxon>Alphaproteobacteria</taxon>
        <taxon>Sphingomonadales</taxon>
        <taxon>Erythrobacteraceae</taxon>
        <taxon>Qipengyuania</taxon>
    </lineage>
</organism>
<feature type="binding site" evidence="10">
    <location>
        <position position="269"/>
    </location>
    <ligand>
        <name>ATP</name>
        <dbReference type="ChEBI" id="CHEBI:30616"/>
        <note>ligand shared between two neighboring subunits</note>
    </ligand>
</feature>
<evidence type="ECO:0000256" key="8">
    <source>
        <dbReference type="ARBA" id="ARBA00022842"/>
    </source>
</evidence>